<feature type="domain" description="Reverse transcriptase" evidence="1">
    <location>
        <begin position="33"/>
        <end position="294"/>
    </location>
</feature>
<proteinExistence type="predicted"/>
<reference evidence="2" key="1">
    <citation type="submission" date="2014-08" db="EMBL/GenBank/DDBJ databases">
        <authorList>
            <person name="Senf B."/>
            <person name="Petzold A."/>
            <person name="Downie B.R."/>
            <person name="Koch P."/>
            <person name="Platzer M."/>
        </authorList>
    </citation>
    <scope>NUCLEOTIDE SEQUENCE [LARGE SCALE GENOMIC DNA]</scope>
    <source>
        <strain evidence="2">GRZ</strain>
    </source>
</reference>
<dbReference type="CDD" id="cd01650">
    <property type="entry name" value="RT_nLTR_like"/>
    <property type="match status" value="1"/>
</dbReference>
<name>A0A8C6NT09_NOTFU</name>
<evidence type="ECO:0000313" key="2">
    <source>
        <dbReference type="Ensembl" id="ENSNFUP00015023650.1"/>
    </source>
</evidence>
<dbReference type="GeneTree" id="ENSGT01150000286909"/>
<dbReference type="AlphaFoldDB" id="A0A8C6NT09"/>
<dbReference type="Ensembl" id="ENSNFUT00015024736.1">
    <property type="protein sequence ID" value="ENSNFUP00015023650.1"/>
    <property type="gene ID" value="ENSNFUG00015011452.1"/>
</dbReference>
<dbReference type="Proteomes" id="UP000694548">
    <property type="component" value="Chromosome sgr13"/>
</dbReference>
<accession>A0A8C6NT09</accession>
<protein>
    <recommendedName>
        <fullName evidence="1">Reverse transcriptase domain-containing protein</fullName>
    </recommendedName>
</protein>
<reference evidence="2" key="3">
    <citation type="submission" date="2025-09" db="UniProtKB">
        <authorList>
            <consortium name="Ensembl"/>
        </authorList>
    </citation>
    <scope>IDENTIFICATION</scope>
</reference>
<dbReference type="PROSITE" id="PS50878">
    <property type="entry name" value="RT_POL"/>
    <property type="match status" value="1"/>
</dbReference>
<evidence type="ECO:0000313" key="3">
    <source>
        <dbReference type="Proteomes" id="UP000694548"/>
    </source>
</evidence>
<dbReference type="Pfam" id="PF00078">
    <property type="entry name" value="RVT_1"/>
    <property type="match status" value="1"/>
</dbReference>
<keyword evidence="3" id="KW-1185">Reference proteome</keyword>
<evidence type="ECO:0000259" key="1">
    <source>
        <dbReference type="PROSITE" id="PS50878"/>
    </source>
</evidence>
<sequence>MKPSGSPDDVVPPRLLEDVLPLIGQNVLDIINGSLTLAEGPRAFKHAVVQPFLKKPGLDPTNFSNLRPISKLPFLSEVLEKVVHEQLVLHLNDHQVMDIFQSGFRQQHSTETAHVCVFNDIFLALDSGFHVVLVLQDLSAAFDTIDRNILISRLHAWAGISGSALDLFRSYFSNRSLRVMLDDYSSQSLSLPWGVPQGSILGPVLFWLYILPLGTIFRQHAVSHHLYADDCQINSSFKPTDSIKPLFDCLHDVKQWLADNFLHLNDSKTEVIVFSPDNVRATQQPDLHYLPPNVTSAISNLGIKIDPVLKMDAQLNSTVRSCFYHLRRISKLKPILSFLLLQSVIHAFITSRRDYSNSCLYGISKAALSRLQLVQNSAARFLTEDSTLRPLLNHSTGCLFSSGSISKFCFLHSNL</sequence>
<dbReference type="PANTHER" id="PTHR33332">
    <property type="entry name" value="REVERSE TRANSCRIPTASE DOMAIN-CONTAINING PROTEIN"/>
    <property type="match status" value="1"/>
</dbReference>
<organism evidence="2 3">
    <name type="scientific">Nothobranchius furzeri</name>
    <name type="common">Turquoise killifish</name>
    <dbReference type="NCBI Taxonomy" id="105023"/>
    <lineage>
        <taxon>Eukaryota</taxon>
        <taxon>Metazoa</taxon>
        <taxon>Chordata</taxon>
        <taxon>Craniata</taxon>
        <taxon>Vertebrata</taxon>
        <taxon>Euteleostomi</taxon>
        <taxon>Actinopterygii</taxon>
        <taxon>Neopterygii</taxon>
        <taxon>Teleostei</taxon>
        <taxon>Neoteleostei</taxon>
        <taxon>Acanthomorphata</taxon>
        <taxon>Ovalentaria</taxon>
        <taxon>Atherinomorphae</taxon>
        <taxon>Cyprinodontiformes</taxon>
        <taxon>Nothobranchiidae</taxon>
        <taxon>Nothobranchius</taxon>
    </lineage>
</organism>
<reference evidence="2" key="2">
    <citation type="submission" date="2025-08" db="UniProtKB">
        <authorList>
            <consortium name="Ensembl"/>
        </authorList>
    </citation>
    <scope>IDENTIFICATION</scope>
</reference>
<dbReference type="InterPro" id="IPR000477">
    <property type="entry name" value="RT_dom"/>
</dbReference>